<dbReference type="PANTHER" id="PTHR17550">
    <property type="entry name" value="E3 UBIQUITIN-PROTEIN LIGASE TTC3"/>
    <property type="match status" value="1"/>
</dbReference>
<feature type="compositionally biased region" description="Low complexity" evidence="7">
    <location>
        <begin position="332"/>
        <end position="344"/>
    </location>
</feature>
<feature type="region of interest" description="Disordered" evidence="7">
    <location>
        <begin position="332"/>
        <end position="367"/>
    </location>
</feature>
<feature type="region of interest" description="Disordered" evidence="7">
    <location>
        <begin position="73"/>
        <end position="96"/>
    </location>
</feature>
<feature type="domain" description="RING-type" evidence="8">
    <location>
        <begin position="1334"/>
        <end position="1373"/>
    </location>
</feature>
<dbReference type="Pfam" id="PF13639">
    <property type="entry name" value="zf-RING_2"/>
    <property type="match status" value="1"/>
</dbReference>
<feature type="compositionally biased region" description="Polar residues" evidence="7">
    <location>
        <begin position="484"/>
        <end position="504"/>
    </location>
</feature>
<feature type="compositionally biased region" description="Pro residues" evidence="7">
    <location>
        <begin position="450"/>
        <end position="461"/>
    </location>
</feature>
<dbReference type="Pfam" id="PF22486">
    <property type="entry name" value="MATH_2"/>
    <property type="match status" value="1"/>
</dbReference>
<accession>A0A914UJY3</accession>
<evidence type="ECO:0000256" key="5">
    <source>
        <dbReference type="PROSITE-ProRule" id="PRU00175"/>
    </source>
</evidence>
<evidence type="ECO:0000313" key="10">
    <source>
        <dbReference type="Proteomes" id="UP000887566"/>
    </source>
</evidence>
<evidence type="ECO:0000256" key="4">
    <source>
        <dbReference type="ARBA" id="ARBA00022833"/>
    </source>
</evidence>
<evidence type="ECO:0000259" key="8">
    <source>
        <dbReference type="PROSITE" id="PS50089"/>
    </source>
</evidence>
<sequence>MADADVSAGKSSSKPDVEENGETTARDCHEVVKSSGIGSKRGNLCGEHQYRMHRRSKVSVACQTDESELYSSLGPANCSKANSESSPRKDDSSKPEGTLRLMIQNFRNMTDTVRGPGKSINGVPWKIMVMPRQHVVQKKGTQKCLGFFLQCCPDAYSDSWSCQAAAELRLISQKPGVPNFTRKTNHVYTAKENDWGYSCFMTWADILDESQGYIKDDKVILEVYVKAEPPKNVLTHDQFEKKIQDYMRLADMQSSRGLIDKAIEVNQSALKFCKDKDENCKLELEAQKSKLIEMKLKQSIERIEKGKEPGKETEDDSGTNLNALRQALTGTTAGAKKTVASVTKGATQPPAKKGTTGGSSPDCDAKKNEQLGQQLDNRDEQLKLANDESALQLARDSCSSAEEDDDDDVEDEIDSQEEFCDTCLQERLETIISREDVKTSETSCQTEMLTPPPPSTPPKAPAGPMTTKLRSPAPKEAKRRLSTGDVSSLRQSGDGSETARTGSKWTAEKEAELLDLITLESRASLDSIRDTLERLVHLAQDGDVPPGLEMDLAHLKNFRAEQLKQRSLEPPMDVIEIPPLPETDVVDLGDVDGGSESGKKSAKKETLGAALKQRLEDVRQSESPAPSDLADYSDEEYALIRHAKQIVENKAEELVTKYSQLIEQSEATRLAETVKKVEKRMKDIEKQTMTCRKELADECDRHFKEEQKLLKNTKQLQAAITASNEKSEKLNAQLKERKNEIKRLEKRLKAEGQMSAENAELQARIETLEKDVASLQKRLADEQKKHQREVQSLLDSKKHLQQELTVAESDVERLNTQVDEKTQNLRKAENRFDQERKQTASSLKEALERAKKAEVNLLEFKLEIGIKLLVRAQEDCQNNIKQLDDMAKRARHQQEVESLRKFMAEWQRTRDEIGKLIAVSKSDFGAQIEAVKAGKQLSHLPVLEVSKPPPPPKAAPPTQPPPIELPAHNTYQQYQQDALKQPPTPIGARPANAAGSASVPGTPLSSNGPLAPSSAGNNHFDGTMPPINLPSQRLRTPPPNQNPNNPQQQQQQQQHAMTAPTVNGFSPWSDPLNNLAETLLASRSAFGHLGGGGFGSVTSSSNGWTDTWGSSAVTSSTPQPPPGVIGGPAASALGNGHSTTPSAIGAAYQHQQQQQQQQQQQSAPSQMQQQQQQQQPAPGQWGVGWGYQQVTSAPQQPPSPPSSNAHDTKIRPLSRGLASSPNTSGLMDSRGSSPITAQNERHKRVEALMDQLRATFPSITQDVLREYVNEYRNQRPNRTLKGLSVEMALKGVVSLIMNKQAGWNKQNSVHGATTLQSMTMDTFAQAAPAGGDVCTACRDSLRGSKVIGLKCRHRFHANCVKDWLASQQTCPSCGKFSPSPEEYPELS</sequence>
<dbReference type="Proteomes" id="UP000887566">
    <property type="component" value="Unplaced"/>
</dbReference>
<keyword evidence="3 5" id="KW-0479">Metal-binding</keyword>
<dbReference type="PROSITE" id="PS50144">
    <property type="entry name" value="MATH"/>
    <property type="match status" value="1"/>
</dbReference>
<dbReference type="SMART" id="SM00061">
    <property type="entry name" value="MATH"/>
    <property type="match status" value="1"/>
</dbReference>
<keyword evidence="2" id="KW-0963">Cytoplasm</keyword>
<feature type="compositionally biased region" description="Polar residues" evidence="7">
    <location>
        <begin position="1217"/>
        <end position="1237"/>
    </location>
</feature>
<feature type="region of interest" description="Disordered" evidence="7">
    <location>
        <begin position="393"/>
        <end position="417"/>
    </location>
</feature>
<feature type="compositionally biased region" description="Polar residues" evidence="7">
    <location>
        <begin position="969"/>
        <end position="978"/>
    </location>
</feature>
<organism evidence="10 11">
    <name type="scientific">Plectus sambesii</name>
    <dbReference type="NCBI Taxonomy" id="2011161"/>
    <lineage>
        <taxon>Eukaryota</taxon>
        <taxon>Metazoa</taxon>
        <taxon>Ecdysozoa</taxon>
        <taxon>Nematoda</taxon>
        <taxon>Chromadorea</taxon>
        <taxon>Plectida</taxon>
        <taxon>Plectina</taxon>
        <taxon>Plectoidea</taxon>
        <taxon>Plectidae</taxon>
        <taxon>Plectus</taxon>
    </lineage>
</organism>
<feature type="compositionally biased region" description="Acidic residues" evidence="7">
    <location>
        <begin position="401"/>
        <end position="417"/>
    </location>
</feature>
<dbReference type="Gene3D" id="1.10.287.1490">
    <property type="match status" value="1"/>
</dbReference>
<keyword evidence="6" id="KW-0175">Coiled coil</keyword>
<protein>
    <submittedName>
        <fullName evidence="11">Uncharacterized protein</fullName>
    </submittedName>
</protein>
<feature type="region of interest" description="Disordered" evidence="7">
    <location>
        <begin position="1"/>
        <end position="44"/>
    </location>
</feature>
<dbReference type="InterPro" id="IPR002083">
    <property type="entry name" value="MATH/TRAF_dom"/>
</dbReference>
<feature type="compositionally biased region" description="Polar residues" evidence="7">
    <location>
        <begin position="1108"/>
        <end position="1117"/>
    </location>
</feature>
<evidence type="ECO:0000256" key="7">
    <source>
        <dbReference type="SAM" id="MobiDB-lite"/>
    </source>
</evidence>
<keyword evidence="4" id="KW-0862">Zinc</keyword>
<dbReference type="SUPFAM" id="SSF49599">
    <property type="entry name" value="TRAF domain-like"/>
    <property type="match status" value="1"/>
</dbReference>
<dbReference type="InterPro" id="IPR008974">
    <property type="entry name" value="TRAF-like"/>
</dbReference>
<reference evidence="11" key="1">
    <citation type="submission" date="2022-11" db="UniProtKB">
        <authorList>
            <consortium name="WormBaseParasite"/>
        </authorList>
    </citation>
    <scope>IDENTIFICATION</scope>
</reference>
<dbReference type="InterPro" id="IPR056872">
    <property type="entry name" value="TTC3/DZIP3-like_helical"/>
</dbReference>
<evidence type="ECO:0000256" key="1">
    <source>
        <dbReference type="ARBA" id="ARBA00004496"/>
    </source>
</evidence>
<name>A0A914UJY3_9BILA</name>
<dbReference type="WBParaSite" id="PSAMB.scaffold106size78906.g2113.t1">
    <property type="protein sequence ID" value="PSAMB.scaffold106size78906.g2113.t1"/>
    <property type="gene ID" value="PSAMB.scaffold106size78906.g2113"/>
</dbReference>
<evidence type="ECO:0000259" key="9">
    <source>
        <dbReference type="PROSITE" id="PS50144"/>
    </source>
</evidence>
<keyword evidence="3 5" id="KW-0863">Zinc-finger</keyword>
<feature type="region of interest" description="Disordered" evidence="7">
    <location>
        <begin position="941"/>
        <end position="1070"/>
    </location>
</feature>
<feature type="coiled-coil region" evidence="6">
    <location>
        <begin position="720"/>
        <end position="893"/>
    </location>
</feature>
<dbReference type="PROSITE" id="PS50089">
    <property type="entry name" value="ZF_RING_2"/>
    <property type="match status" value="1"/>
</dbReference>
<evidence type="ECO:0000313" key="11">
    <source>
        <dbReference type="WBParaSite" id="PSAMB.scaffold106size78906.g2113.t1"/>
    </source>
</evidence>
<dbReference type="InterPro" id="IPR001841">
    <property type="entry name" value="Znf_RING"/>
</dbReference>
<proteinExistence type="predicted"/>
<feature type="coiled-coil region" evidence="6">
    <location>
        <begin position="644"/>
        <end position="694"/>
    </location>
</feature>
<dbReference type="SUPFAM" id="SSF57850">
    <property type="entry name" value="RING/U-box"/>
    <property type="match status" value="1"/>
</dbReference>
<feature type="compositionally biased region" description="Polar residues" evidence="7">
    <location>
        <begin position="1060"/>
        <end position="1070"/>
    </location>
</feature>
<feature type="compositionally biased region" description="Pro residues" evidence="7">
    <location>
        <begin position="947"/>
        <end position="964"/>
    </location>
</feature>
<dbReference type="GO" id="GO:0005737">
    <property type="term" value="C:cytoplasm"/>
    <property type="evidence" value="ECO:0007669"/>
    <property type="project" value="UniProtKB-SubCell"/>
</dbReference>
<feature type="compositionally biased region" description="Low complexity" evidence="7">
    <location>
        <begin position="1149"/>
        <end position="1194"/>
    </location>
</feature>
<dbReference type="Gene3D" id="2.60.210.10">
    <property type="entry name" value="Apoptosis, Tumor Necrosis Factor Receptor Associated Protein 2, Chain A"/>
    <property type="match status" value="1"/>
</dbReference>
<comment type="subcellular location">
    <subcellularLocation>
        <location evidence="1">Cytoplasm</location>
    </subcellularLocation>
</comment>
<evidence type="ECO:0000256" key="2">
    <source>
        <dbReference type="ARBA" id="ARBA00022490"/>
    </source>
</evidence>
<feature type="region of interest" description="Disordered" evidence="7">
    <location>
        <begin position="434"/>
        <end position="505"/>
    </location>
</feature>
<dbReference type="GO" id="GO:0008270">
    <property type="term" value="F:zinc ion binding"/>
    <property type="evidence" value="ECO:0007669"/>
    <property type="project" value="UniProtKB-KW"/>
</dbReference>
<evidence type="ECO:0000256" key="6">
    <source>
        <dbReference type="SAM" id="Coils"/>
    </source>
</evidence>
<dbReference type="Gene3D" id="3.30.40.10">
    <property type="entry name" value="Zinc/RING finger domain, C3HC4 (zinc finger)"/>
    <property type="match status" value="1"/>
</dbReference>
<feature type="compositionally biased region" description="Basic and acidic residues" evidence="7">
    <location>
        <begin position="597"/>
        <end position="606"/>
    </location>
</feature>
<dbReference type="Pfam" id="PF24525">
    <property type="entry name" value="TTC3"/>
    <property type="match status" value="1"/>
</dbReference>
<dbReference type="PANTHER" id="PTHR17550:SF4">
    <property type="entry name" value="E3 UBIQUITIN-PROTEIN LIGASE TTC3"/>
    <property type="match status" value="1"/>
</dbReference>
<feature type="domain" description="MATH" evidence="9">
    <location>
        <begin position="96"/>
        <end position="225"/>
    </location>
</feature>
<dbReference type="InterPro" id="IPR013083">
    <property type="entry name" value="Znf_RING/FYVE/PHD"/>
</dbReference>
<keyword evidence="10" id="KW-1185">Reference proteome</keyword>
<feature type="compositionally biased region" description="Low complexity" evidence="7">
    <location>
        <begin position="1042"/>
        <end position="1054"/>
    </location>
</feature>
<evidence type="ECO:0000256" key="3">
    <source>
        <dbReference type="ARBA" id="ARBA00022771"/>
    </source>
</evidence>
<feature type="region of interest" description="Disordered" evidence="7">
    <location>
        <begin position="585"/>
        <end position="607"/>
    </location>
</feature>
<feature type="region of interest" description="Disordered" evidence="7">
    <location>
        <begin position="1108"/>
        <end position="1237"/>
    </location>
</feature>
<dbReference type="SMART" id="SM00184">
    <property type="entry name" value="RING"/>
    <property type="match status" value="1"/>
</dbReference>